<evidence type="ECO:0000313" key="2">
    <source>
        <dbReference type="EMBL" id="CAA7259921.1"/>
    </source>
</evidence>
<reference evidence="2 3" key="1">
    <citation type="submission" date="2020-01" db="EMBL/GenBank/DDBJ databases">
        <authorList>
            <person name="Gupta K D."/>
        </authorList>
    </citation>
    <scope>NUCLEOTIDE SEQUENCE [LARGE SCALE GENOMIC DNA]</scope>
</reference>
<evidence type="ECO:0000313" key="3">
    <source>
        <dbReference type="Proteomes" id="UP000467700"/>
    </source>
</evidence>
<dbReference type="Proteomes" id="UP000467700">
    <property type="component" value="Unassembled WGS sequence"/>
</dbReference>
<feature type="region of interest" description="Disordered" evidence="1">
    <location>
        <begin position="1"/>
        <end position="43"/>
    </location>
</feature>
<protein>
    <submittedName>
        <fullName evidence="2">Uncharacterized protein</fullName>
    </submittedName>
</protein>
<comment type="caution">
    <text evidence="2">The sequence shown here is derived from an EMBL/GenBank/DDBJ whole genome shotgun (WGS) entry which is preliminary data.</text>
</comment>
<dbReference type="OrthoDB" id="2367685at2759"/>
<accession>A0A8S0VWZ6</accession>
<sequence>MNTQTHEPSFAVPPSSLPRAPSCVHRHDSYNGHEAAPNAAEKKGFFRKVKDKAKISFEEHNERKRQQRGLQQQQMQRLYGPGASTAPFHTQQHAYPQASMAPGMFPEMMGQRRRGGDMGGMALPMAGGFAGGLLMGDMLGNGHDGGSDHGGDFGDF</sequence>
<organism evidence="2 3">
    <name type="scientific">Cyclocybe aegerita</name>
    <name type="common">Black poplar mushroom</name>
    <name type="synonym">Agrocybe aegerita</name>
    <dbReference type="NCBI Taxonomy" id="1973307"/>
    <lineage>
        <taxon>Eukaryota</taxon>
        <taxon>Fungi</taxon>
        <taxon>Dikarya</taxon>
        <taxon>Basidiomycota</taxon>
        <taxon>Agaricomycotina</taxon>
        <taxon>Agaricomycetes</taxon>
        <taxon>Agaricomycetidae</taxon>
        <taxon>Agaricales</taxon>
        <taxon>Agaricineae</taxon>
        <taxon>Bolbitiaceae</taxon>
        <taxon>Cyclocybe</taxon>
    </lineage>
</organism>
<keyword evidence="3" id="KW-1185">Reference proteome</keyword>
<dbReference type="EMBL" id="CACVBS010000028">
    <property type="protein sequence ID" value="CAA7259921.1"/>
    <property type="molecule type" value="Genomic_DNA"/>
</dbReference>
<feature type="region of interest" description="Disordered" evidence="1">
    <location>
        <begin position="56"/>
        <end position="104"/>
    </location>
</feature>
<proteinExistence type="predicted"/>
<evidence type="ECO:0000256" key="1">
    <source>
        <dbReference type="SAM" id="MobiDB-lite"/>
    </source>
</evidence>
<gene>
    <name evidence="2" type="ORF">AAE3_LOCUS1909</name>
</gene>
<dbReference type="AlphaFoldDB" id="A0A8S0VWZ6"/>
<name>A0A8S0VWZ6_CYCAE</name>
<feature type="compositionally biased region" description="Low complexity" evidence="1">
    <location>
        <begin position="68"/>
        <end position="77"/>
    </location>
</feature>